<dbReference type="Pfam" id="PF00067">
    <property type="entry name" value="p450"/>
    <property type="match status" value="2"/>
</dbReference>
<keyword evidence="2 7" id="KW-0349">Heme</keyword>
<feature type="compositionally biased region" description="Low complexity" evidence="8">
    <location>
        <begin position="1"/>
        <end position="22"/>
    </location>
</feature>
<reference evidence="9 10" key="1">
    <citation type="submission" date="2018-07" db="EMBL/GenBank/DDBJ databases">
        <title>Draft genome of the type strain Streptomyces armeniacus ATCC 15676.</title>
        <authorList>
            <person name="Labana P."/>
            <person name="Gosse J.T."/>
            <person name="Boddy C.N."/>
        </authorList>
    </citation>
    <scope>NUCLEOTIDE SEQUENCE [LARGE SCALE GENOMIC DNA]</scope>
    <source>
        <strain evidence="9 10">ATCC 15676</strain>
    </source>
</reference>
<dbReference type="Proteomes" id="UP000254425">
    <property type="component" value="Chromosome"/>
</dbReference>
<dbReference type="GO" id="GO:0016705">
    <property type="term" value="F:oxidoreductase activity, acting on paired donors, with incorporation or reduction of molecular oxygen"/>
    <property type="evidence" value="ECO:0007669"/>
    <property type="project" value="InterPro"/>
</dbReference>
<dbReference type="CDD" id="cd11030">
    <property type="entry name" value="CYP105-like"/>
    <property type="match status" value="1"/>
</dbReference>
<dbReference type="InterPro" id="IPR017972">
    <property type="entry name" value="Cyt_P450_CS"/>
</dbReference>
<proteinExistence type="inferred from homology"/>
<dbReference type="KEGG" id="sarm:DVA86_17600"/>
<evidence type="ECO:0000256" key="6">
    <source>
        <dbReference type="ARBA" id="ARBA00023033"/>
    </source>
</evidence>
<accession>A0A345XRC9</accession>
<comment type="similarity">
    <text evidence="1 7">Belongs to the cytochrome P450 family.</text>
</comment>
<organism evidence="9 10">
    <name type="scientific">Streptomyces armeniacus</name>
    <dbReference type="NCBI Taxonomy" id="83291"/>
    <lineage>
        <taxon>Bacteria</taxon>
        <taxon>Bacillati</taxon>
        <taxon>Actinomycetota</taxon>
        <taxon>Actinomycetes</taxon>
        <taxon>Kitasatosporales</taxon>
        <taxon>Streptomycetaceae</taxon>
        <taxon>Streptomyces</taxon>
    </lineage>
</organism>
<dbReference type="PRINTS" id="PR00385">
    <property type="entry name" value="P450"/>
</dbReference>
<evidence type="ECO:0000256" key="2">
    <source>
        <dbReference type="ARBA" id="ARBA00022617"/>
    </source>
</evidence>
<evidence type="ECO:0000313" key="9">
    <source>
        <dbReference type="EMBL" id="AXK34195.1"/>
    </source>
</evidence>
<dbReference type="PROSITE" id="PS00086">
    <property type="entry name" value="CYTOCHROME_P450"/>
    <property type="match status" value="1"/>
</dbReference>
<dbReference type="PANTHER" id="PTHR46696">
    <property type="entry name" value="P450, PUTATIVE (EUROFUNG)-RELATED"/>
    <property type="match status" value="1"/>
</dbReference>
<dbReference type="AlphaFoldDB" id="A0A345XRC9"/>
<protein>
    <submittedName>
        <fullName evidence="9">Cytochrome P450</fullName>
    </submittedName>
</protein>
<dbReference type="PRINTS" id="PR00359">
    <property type="entry name" value="BP450"/>
</dbReference>
<feature type="region of interest" description="Disordered" evidence="8">
    <location>
        <begin position="1"/>
        <end position="49"/>
    </location>
</feature>
<dbReference type="SUPFAM" id="SSF48264">
    <property type="entry name" value="Cytochrome P450"/>
    <property type="match status" value="1"/>
</dbReference>
<dbReference type="RefSeq" id="WP_208879500.1">
    <property type="nucleotide sequence ID" value="NZ_CP031320.1"/>
</dbReference>
<sequence>MSAHTASTGSTGSTASTGSTTAPAVPDFPLERSGRCPFDPPGEHRDWQRAPGLQQVRLWDGTRIWAVTRHEEVRAGLRDPRISADGLHPGLPSLAASRKMAPEEVVFPRMDDPQHAEQRRMLTGAFTVRQTEAMRPRIQEVVDDALEGMIAGGRPADLVTKFALPVPSRIIAVLLGVPYEDHDLFEDSSKLLLDLSADVERVQAAKQWLYTYLLDLVRRREREPGDDLLSRLVAERVTSGELTRRQAVYIARALLVAGHETTANMITLSTLTLLRHPEELARVRDTDDPRTVADAVEELLRYQTIAENAVVRVALEDITIGGQPVRAGEGLIFCLPVANRDGGLLDDPDSFSIDHQARGHVAFGYGIHQCLGQNLARAELQIALPTLLRRLPGLRLAVPFEEIEFHGKRVTFGAARLPVTW</sequence>
<dbReference type="GO" id="GO:0004497">
    <property type="term" value="F:monooxygenase activity"/>
    <property type="evidence" value="ECO:0007669"/>
    <property type="project" value="UniProtKB-KW"/>
</dbReference>
<dbReference type="Gene3D" id="1.10.630.10">
    <property type="entry name" value="Cytochrome P450"/>
    <property type="match status" value="1"/>
</dbReference>
<evidence type="ECO:0000256" key="8">
    <source>
        <dbReference type="SAM" id="MobiDB-lite"/>
    </source>
</evidence>
<dbReference type="InterPro" id="IPR002397">
    <property type="entry name" value="Cyt_P450_B"/>
</dbReference>
<keyword evidence="5 7" id="KW-0408">Iron</keyword>
<dbReference type="PANTHER" id="PTHR46696:SF1">
    <property type="entry name" value="CYTOCHROME P450 YJIB-RELATED"/>
    <property type="match status" value="1"/>
</dbReference>
<keyword evidence="10" id="KW-1185">Reference proteome</keyword>
<evidence type="ECO:0000256" key="7">
    <source>
        <dbReference type="RuleBase" id="RU000461"/>
    </source>
</evidence>
<keyword evidence="6 7" id="KW-0503">Monooxygenase</keyword>
<dbReference type="InterPro" id="IPR036396">
    <property type="entry name" value="Cyt_P450_sf"/>
</dbReference>
<dbReference type="EMBL" id="CP031320">
    <property type="protein sequence ID" value="AXK34195.1"/>
    <property type="molecule type" value="Genomic_DNA"/>
</dbReference>
<dbReference type="InterPro" id="IPR001128">
    <property type="entry name" value="Cyt_P450"/>
</dbReference>
<evidence type="ECO:0000256" key="1">
    <source>
        <dbReference type="ARBA" id="ARBA00010617"/>
    </source>
</evidence>
<evidence type="ECO:0000256" key="4">
    <source>
        <dbReference type="ARBA" id="ARBA00023002"/>
    </source>
</evidence>
<dbReference type="GO" id="GO:0020037">
    <property type="term" value="F:heme binding"/>
    <property type="evidence" value="ECO:0007669"/>
    <property type="project" value="InterPro"/>
</dbReference>
<evidence type="ECO:0000256" key="3">
    <source>
        <dbReference type="ARBA" id="ARBA00022723"/>
    </source>
</evidence>
<evidence type="ECO:0000313" key="10">
    <source>
        <dbReference type="Proteomes" id="UP000254425"/>
    </source>
</evidence>
<dbReference type="FunFam" id="1.10.630.10:FF:000018">
    <property type="entry name" value="Cytochrome P450 monooxygenase"/>
    <property type="match status" value="1"/>
</dbReference>
<keyword evidence="3 7" id="KW-0479">Metal-binding</keyword>
<evidence type="ECO:0000256" key="5">
    <source>
        <dbReference type="ARBA" id="ARBA00023004"/>
    </source>
</evidence>
<keyword evidence="4 7" id="KW-0560">Oxidoreductase</keyword>
<gene>
    <name evidence="9" type="ORF">DVA86_17600</name>
</gene>
<name>A0A345XRC9_9ACTN</name>
<dbReference type="GO" id="GO:0005506">
    <property type="term" value="F:iron ion binding"/>
    <property type="evidence" value="ECO:0007669"/>
    <property type="project" value="InterPro"/>
</dbReference>